<dbReference type="PANTHER" id="PTHR47959">
    <property type="entry name" value="ATP-DEPENDENT RNA HELICASE RHLE-RELATED"/>
    <property type="match status" value="1"/>
</dbReference>
<dbReference type="HOGENOM" id="CLU_003041_1_3_6"/>
<dbReference type="GO" id="GO:0005829">
    <property type="term" value="C:cytosol"/>
    <property type="evidence" value="ECO:0007669"/>
    <property type="project" value="TreeGrafter"/>
</dbReference>
<dbReference type="FunFam" id="3.40.50.300:FF:000291">
    <property type="entry name" value="ATP-dependent RNA helicase SrmB"/>
    <property type="match status" value="1"/>
</dbReference>
<dbReference type="PROSITE" id="PS00039">
    <property type="entry name" value="DEAD_ATP_HELICASE"/>
    <property type="match status" value="1"/>
</dbReference>
<dbReference type="Pfam" id="PF00270">
    <property type="entry name" value="DEAD"/>
    <property type="match status" value="1"/>
</dbReference>
<sequence length="438" mass="49781">MSFESLELDPVLLQAVEELGFKRPTTIQSQVIPVAMEGRDVMASAPTGTGKTAAFLLPIMQHMIDFPRRRPGPARALILTPTRELALQITEQAEALAAYTHMKVASIIGGVAEEKQLPALEKTVDIIIATPGRLMQYIEDERFDSRDIEILVLDEADRMLDMGFIGDVDRIAAEARWRKQTMLFSATLEGAGLKKFAEDLLKDPAELYAEPPRSERKKIQQLVYFADTAEHKFNLLKYLLQQEDVTRSIIFVKTRERLAELVSQLQANGIDCAWLRGEMEQEKRIEALNRFRSDRVKILVATDVASRGIDLPDVSHVFNYDMPRSADTYIHRIGRTGRAGKKGCAINLIEAHDVGMMERVERYAEEKMMRRVVDSMRPQHKISKPAGKRKEKKEDEKKDEKKPKEKIRHRVSKNKGKPDWAKKHAEKAAKAAEKPESK</sequence>
<feature type="domain" description="Helicase C-terminal" evidence="11">
    <location>
        <begin position="234"/>
        <end position="384"/>
    </location>
</feature>
<name>C4LCN3_TOLAT</name>
<dbReference type="STRING" id="595494.Tola_0969"/>
<keyword evidence="1 7" id="KW-0963">Cytoplasm</keyword>
<evidence type="ECO:0000256" key="8">
    <source>
        <dbReference type="PROSITE-ProRule" id="PRU00552"/>
    </source>
</evidence>
<dbReference type="EC" id="3.6.4.13" evidence="7"/>
<evidence type="ECO:0000259" key="11">
    <source>
        <dbReference type="PROSITE" id="PS51194"/>
    </source>
</evidence>
<dbReference type="InterPro" id="IPR028621">
    <property type="entry name" value="DEAD_helicase_SrmB"/>
</dbReference>
<dbReference type="RefSeq" id="WP_012729196.1">
    <property type="nucleotide sequence ID" value="NC_012691.1"/>
</dbReference>
<dbReference type="InterPro" id="IPR044742">
    <property type="entry name" value="DEAD/DEAH_RhlB"/>
</dbReference>
<dbReference type="CDD" id="cd18787">
    <property type="entry name" value="SF2_C_DEAD"/>
    <property type="match status" value="1"/>
</dbReference>
<keyword evidence="4 7" id="KW-0378">Hydrolase</keyword>
<dbReference type="GO" id="GO:0003724">
    <property type="term" value="F:RNA helicase activity"/>
    <property type="evidence" value="ECO:0007669"/>
    <property type="project" value="UniProtKB-UniRule"/>
</dbReference>
<evidence type="ECO:0000256" key="7">
    <source>
        <dbReference type="HAMAP-Rule" id="MF_00967"/>
    </source>
</evidence>
<dbReference type="PROSITE" id="PS51192">
    <property type="entry name" value="HELICASE_ATP_BIND_1"/>
    <property type="match status" value="1"/>
</dbReference>
<feature type="short sequence motif" description="Q motif" evidence="8">
    <location>
        <begin position="1"/>
        <end position="29"/>
    </location>
</feature>
<evidence type="ECO:0000256" key="9">
    <source>
        <dbReference type="SAM" id="MobiDB-lite"/>
    </source>
</evidence>
<evidence type="ECO:0000259" key="12">
    <source>
        <dbReference type="PROSITE" id="PS51195"/>
    </source>
</evidence>
<dbReference type="SMART" id="SM00487">
    <property type="entry name" value="DEXDc"/>
    <property type="match status" value="1"/>
</dbReference>
<keyword evidence="2 7" id="KW-0690">Ribosome biogenesis</keyword>
<feature type="domain" description="DEAD-box RNA helicase Q" evidence="12">
    <location>
        <begin position="1"/>
        <end position="29"/>
    </location>
</feature>
<dbReference type="InterPro" id="IPR050079">
    <property type="entry name" value="DEAD_box_RNA_helicase"/>
</dbReference>
<accession>C4LCN3</accession>
<keyword evidence="6 7" id="KW-0067">ATP-binding</keyword>
<feature type="compositionally biased region" description="Basic residues" evidence="9">
    <location>
        <begin position="404"/>
        <end position="415"/>
    </location>
</feature>
<dbReference type="GO" id="GO:0016887">
    <property type="term" value="F:ATP hydrolysis activity"/>
    <property type="evidence" value="ECO:0007669"/>
    <property type="project" value="RHEA"/>
</dbReference>
<evidence type="ECO:0000256" key="5">
    <source>
        <dbReference type="ARBA" id="ARBA00022806"/>
    </source>
</evidence>
<dbReference type="SUPFAM" id="SSF52540">
    <property type="entry name" value="P-loop containing nucleoside triphosphate hydrolases"/>
    <property type="match status" value="1"/>
</dbReference>
<comment type="subunit">
    <text evidence="7">Interacts with the 50S ribosomal subunit.</text>
</comment>
<dbReference type="Pfam" id="PF00271">
    <property type="entry name" value="Helicase_C"/>
    <property type="match status" value="1"/>
</dbReference>
<keyword evidence="14" id="KW-1185">Reference proteome</keyword>
<reference evidence="13 14" key="2">
    <citation type="journal article" date="2011" name="Stand. Genomic Sci.">
        <title>Complete genome sequence of Tolumonas auensis type strain (TA 4).</title>
        <authorList>
            <person name="Chertkov O."/>
            <person name="Copeland A."/>
            <person name="Lucas S."/>
            <person name="Lapidus A."/>
            <person name="Berry K.W."/>
            <person name="Detter J.C."/>
            <person name="Del Rio T.G."/>
            <person name="Hammon N."/>
            <person name="Dalin E."/>
            <person name="Tice H."/>
            <person name="Pitluck S."/>
            <person name="Richardson P."/>
            <person name="Bruce D."/>
            <person name="Goodwin L."/>
            <person name="Han C."/>
            <person name="Tapia R."/>
            <person name="Saunders E."/>
            <person name="Schmutz J."/>
            <person name="Brettin T."/>
            <person name="Larimer F."/>
            <person name="Land M."/>
            <person name="Hauser L."/>
            <person name="Spring S."/>
            <person name="Rohde M."/>
            <person name="Kyrpides N.C."/>
            <person name="Ivanova N."/>
            <person name="Goker M."/>
            <person name="Beller H.R."/>
            <person name="Klenk H.P."/>
            <person name="Woyke T."/>
        </authorList>
    </citation>
    <scope>NUCLEOTIDE SEQUENCE [LARGE SCALE GENOMIC DNA]</scope>
    <source>
        <strain evidence="14">DSM 9187 / TA4</strain>
    </source>
</reference>
<reference evidence="14" key="1">
    <citation type="submission" date="2009-05" db="EMBL/GenBank/DDBJ databases">
        <title>Complete sequence of Tolumonas auensis DSM 9187.</title>
        <authorList>
            <consortium name="US DOE Joint Genome Institute"/>
            <person name="Lucas S."/>
            <person name="Copeland A."/>
            <person name="Lapidus A."/>
            <person name="Glavina del Rio T."/>
            <person name="Tice H."/>
            <person name="Bruce D."/>
            <person name="Goodwin L."/>
            <person name="Pitluck S."/>
            <person name="Chertkov O."/>
            <person name="Brettin T."/>
            <person name="Detter J.C."/>
            <person name="Han C."/>
            <person name="Larimer F."/>
            <person name="Land M."/>
            <person name="Hauser L."/>
            <person name="Kyrpides N."/>
            <person name="Mikhailova N."/>
            <person name="Spring S."/>
            <person name="Beller H."/>
        </authorList>
    </citation>
    <scope>NUCLEOTIDE SEQUENCE [LARGE SCALE GENOMIC DNA]</scope>
    <source>
        <strain evidence="14">DSM 9187 / TA4</strain>
    </source>
</reference>
<proteinExistence type="inferred from homology"/>
<dbReference type="OrthoDB" id="9805696at2"/>
<evidence type="ECO:0000256" key="2">
    <source>
        <dbReference type="ARBA" id="ARBA00022517"/>
    </source>
</evidence>
<dbReference type="Gene3D" id="3.40.50.300">
    <property type="entry name" value="P-loop containing nucleotide triphosphate hydrolases"/>
    <property type="match status" value="2"/>
</dbReference>
<dbReference type="InterPro" id="IPR014001">
    <property type="entry name" value="Helicase_ATP-bd"/>
</dbReference>
<dbReference type="InterPro" id="IPR001650">
    <property type="entry name" value="Helicase_C-like"/>
</dbReference>
<feature type="region of interest" description="Disordered" evidence="9">
    <location>
        <begin position="371"/>
        <end position="438"/>
    </location>
</feature>
<dbReference type="InterPro" id="IPR027417">
    <property type="entry name" value="P-loop_NTPase"/>
</dbReference>
<dbReference type="AlphaFoldDB" id="C4LCN3"/>
<dbReference type="PROSITE" id="PS51195">
    <property type="entry name" value="Q_MOTIF"/>
    <property type="match status" value="1"/>
</dbReference>
<dbReference type="SMART" id="SM00490">
    <property type="entry name" value="HELICc"/>
    <property type="match status" value="1"/>
</dbReference>
<dbReference type="Proteomes" id="UP000009073">
    <property type="component" value="Chromosome"/>
</dbReference>
<dbReference type="InterPro" id="IPR011545">
    <property type="entry name" value="DEAD/DEAH_box_helicase_dom"/>
</dbReference>
<dbReference type="HAMAP" id="MF_00967">
    <property type="entry name" value="DEAD_helicase_SrmB"/>
    <property type="match status" value="1"/>
</dbReference>
<dbReference type="NCBIfam" id="NF008394">
    <property type="entry name" value="PRK11192.1"/>
    <property type="match status" value="1"/>
</dbReference>
<organism evidence="13 14">
    <name type="scientific">Tolumonas auensis (strain DSM 9187 / NBRC 110442 / TA 4)</name>
    <dbReference type="NCBI Taxonomy" id="595494"/>
    <lineage>
        <taxon>Bacteria</taxon>
        <taxon>Pseudomonadati</taxon>
        <taxon>Pseudomonadota</taxon>
        <taxon>Gammaproteobacteria</taxon>
        <taxon>Aeromonadales</taxon>
        <taxon>Aeromonadaceae</taxon>
        <taxon>Tolumonas</taxon>
    </lineage>
</organism>
<dbReference type="GO" id="GO:0005524">
    <property type="term" value="F:ATP binding"/>
    <property type="evidence" value="ECO:0007669"/>
    <property type="project" value="UniProtKB-UniRule"/>
</dbReference>
<evidence type="ECO:0000259" key="10">
    <source>
        <dbReference type="PROSITE" id="PS51192"/>
    </source>
</evidence>
<dbReference type="eggNOG" id="COG0513">
    <property type="taxonomic scope" value="Bacteria"/>
</dbReference>
<evidence type="ECO:0000256" key="6">
    <source>
        <dbReference type="ARBA" id="ARBA00022840"/>
    </source>
</evidence>
<comment type="catalytic activity">
    <reaction evidence="7">
        <text>ATP + H2O = ADP + phosphate + H(+)</text>
        <dbReference type="Rhea" id="RHEA:13065"/>
        <dbReference type="ChEBI" id="CHEBI:15377"/>
        <dbReference type="ChEBI" id="CHEBI:15378"/>
        <dbReference type="ChEBI" id="CHEBI:30616"/>
        <dbReference type="ChEBI" id="CHEBI:43474"/>
        <dbReference type="ChEBI" id="CHEBI:456216"/>
        <dbReference type="EC" id="3.6.4.13"/>
    </reaction>
</comment>
<evidence type="ECO:0000256" key="4">
    <source>
        <dbReference type="ARBA" id="ARBA00022801"/>
    </source>
</evidence>
<evidence type="ECO:0000256" key="1">
    <source>
        <dbReference type="ARBA" id="ARBA00022490"/>
    </source>
</evidence>
<keyword evidence="5 7" id="KW-0347">Helicase</keyword>
<dbReference type="GO" id="GO:0003676">
    <property type="term" value="F:nucleic acid binding"/>
    <property type="evidence" value="ECO:0007669"/>
    <property type="project" value="InterPro"/>
</dbReference>
<dbReference type="PROSITE" id="PS51194">
    <property type="entry name" value="HELICASE_CTER"/>
    <property type="match status" value="1"/>
</dbReference>
<keyword evidence="3 7" id="KW-0547">Nucleotide-binding</keyword>
<evidence type="ECO:0000313" key="14">
    <source>
        <dbReference type="Proteomes" id="UP000009073"/>
    </source>
</evidence>
<feature type="compositionally biased region" description="Basic and acidic residues" evidence="9">
    <location>
        <begin position="416"/>
        <end position="438"/>
    </location>
</feature>
<dbReference type="EMBL" id="CP001616">
    <property type="protein sequence ID" value="ACQ92597.1"/>
    <property type="molecule type" value="Genomic_DNA"/>
</dbReference>
<feature type="compositionally biased region" description="Basic and acidic residues" evidence="9">
    <location>
        <begin position="392"/>
        <end position="403"/>
    </location>
</feature>
<dbReference type="GO" id="GO:0000027">
    <property type="term" value="P:ribosomal large subunit assembly"/>
    <property type="evidence" value="ECO:0007669"/>
    <property type="project" value="UniProtKB-UniRule"/>
</dbReference>
<evidence type="ECO:0000313" key="13">
    <source>
        <dbReference type="EMBL" id="ACQ92597.1"/>
    </source>
</evidence>
<dbReference type="KEGG" id="tau:Tola_0969"/>
<comment type="subcellular location">
    <subcellularLocation>
        <location evidence="7">Cytoplasm</location>
    </subcellularLocation>
</comment>
<dbReference type="CDD" id="cd00268">
    <property type="entry name" value="DEADc"/>
    <property type="match status" value="1"/>
</dbReference>
<comment type="similarity">
    <text evidence="7">Belongs to the DEAD box helicase family. SrmB subfamily.</text>
</comment>
<feature type="compositionally biased region" description="Basic residues" evidence="9">
    <location>
        <begin position="378"/>
        <end position="391"/>
    </location>
</feature>
<gene>
    <name evidence="7" type="primary">srmB</name>
    <name evidence="13" type="ordered locus">Tola_0969</name>
</gene>
<feature type="domain" description="Helicase ATP-binding" evidence="10">
    <location>
        <begin position="32"/>
        <end position="206"/>
    </location>
</feature>
<dbReference type="InterPro" id="IPR014014">
    <property type="entry name" value="RNA_helicase_DEAD_Q_motif"/>
</dbReference>
<evidence type="ECO:0000256" key="3">
    <source>
        <dbReference type="ARBA" id="ARBA00022741"/>
    </source>
</evidence>
<comment type="function">
    <text evidence="7">DEAD-box RNA helicase involved in the assembly of the 50S ribosomal subunit at low temperature. Exhibits RNA-stimulated ATP hydrolysis and RNA unwinding activity.</text>
</comment>
<protein>
    <recommendedName>
        <fullName evidence="7">ATP-dependent RNA helicase SrmB</fullName>
        <ecNumber evidence="7">3.6.4.13</ecNumber>
    </recommendedName>
</protein>
<dbReference type="PANTHER" id="PTHR47959:SF3">
    <property type="entry name" value="ATP-DEPENDENT RNA HELICASE SRMB"/>
    <property type="match status" value="1"/>
</dbReference>
<dbReference type="InterPro" id="IPR000629">
    <property type="entry name" value="RNA-helicase_DEAD-box_CS"/>
</dbReference>